<keyword evidence="2" id="KW-1185">Reference proteome</keyword>
<evidence type="ECO:0000313" key="2">
    <source>
        <dbReference type="Proteomes" id="UP000535838"/>
    </source>
</evidence>
<proteinExistence type="predicted"/>
<evidence type="ECO:0000313" key="1">
    <source>
        <dbReference type="EMBL" id="MBB6634538.1"/>
    </source>
</evidence>
<organism evidence="1 2">
    <name type="scientific">Cohnella thailandensis</name>
    <dbReference type="NCBI Taxonomy" id="557557"/>
    <lineage>
        <taxon>Bacteria</taxon>
        <taxon>Bacillati</taxon>
        <taxon>Bacillota</taxon>
        <taxon>Bacilli</taxon>
        <taxon>Bacillales</taxon>
        <taxon>Paenibacillaceae</taxon>
        <taxon>Cohnella</taxon>
    </lineage>
</organism>
<dbReference type="RefSeq" id="WP_185119775.1">
    <property type="nucleotide sequence ID" value="NZ_JACJVQ010000007.1"/>
</dbReference>
<sequence>MRKMRKGKIVRLRRVRIRQNLGNGFLRSVFSSDTVDANSFVTFNLTAAEGRVVVNAGWTISTPTAMAFASESFPTSTTNWRITIQNPTNTQRTVTPYLITKLAP</sequence>
<comment type="caution">
    <text evidence="1">The sequence shown here is derived from an EMBL/GenBank/DDBJ whole genome shotgun (WGS) entry which is preliminary data.</text>
</comment>
<dbReference type="EMBL" id="JACJVQ010000007">
    <property type="protein sequence ID" value="MBB6634538.1"/>
    <property type="molecule type" value="Genomic_DNA"/>
</dbReference>
<protein>
    <submittedName>
        <fullName evidence="1">Uncharacterized protein</fullName>
    </submittedName>
</protein>
<accession>A0A841SWI9</accession>
<dbReference type="Proteomes" id="UP000535838">
    <property type="component" value="Unassembled WGS sequence"/>
</dbReference>
<reference evidence="1 2" key="1">
    <citation type="submission" date="2020-08" db="EMBL/GenBank/DDBJ databases">
        <title>Cohnella phylogeny.</title>
        <authorList>
            <person name="Dunlap C."/>
        </authorList>
    </citation>
    <scope>NUCLEOTIDE SEQUENCE [LARGE SCALE GENOMIC DNA]</scope>
    <source>
        <strain evidence="1 2">DSM 25241</strain>
    </source>
</reference>
<dbReference type="AlphaFoldDB" id="A0A841SWI9"/>
<name>A0A841SWI9_9BACL</name>
<gene>
    <name evidence="1" type="ORF">H7B67_10495</name>
</gene>